<keyword evidence="4" id="KW-0175">Coiled coil</keyword>
<comment type="caution">
    <text evidence="7">The sequence shown here is derived from an EMBL/GenBank/DDBJ whole genome shotgun (WGS) entry which is preliminary data.</text>
</comment>
<dbReference type="Pfam" id="PF03462">
    <property type="entry name" value="PCRF"/>
    <property type="match status" value="1"/>
</dbReference>
<dbReference type="GO" id="GO:0005737">
    <property type="term" value="C:cytoplasm"/>
    <property type="evidence" value="ECO:0007669"/>
    <property type="project" value="UniProtKB-ARBA"/>
</dbReference>
<protein>
    <submittedName>
        <fullName evidence="7">Peptide chain release factor 1</fullName>
    </submittedName>
</protein>
<name>A0A9N8ETQ7_9STRA</name>
<reference evidence="7" key="1">
    <citation type="submission" date="2020-06" db="EMBL/GenBank/DDBJ databases">
        <authorList>
            <consortium name="Plant Systems Biology data submission"/>
        </authorList>
    </citation>
    <scope>NUCLEOTIDE SEQUENCE</scope>
    <source>
        <strain evidence="7">D6</strain>
    </source>
</reference>
<evidence type="ECO:0000313" key="7">
    <source>
        <dbReference type="EMBL" id="CAB9527992.1"/>
    </source>
</evidence>
<dbReference type="Gene3D" id="3.30.160.20">
    <property type="match status" value="1"/>
</dbReference>
<accession>A0A9N8ETQ7</accession>
<sequence>MRIPQRHNTLLVRTILSEAVVQRVDSMVQRHSIVVEQLNHPDGTDFSTLGKEMSSLAPIVSLHEKLAALQEELTSVQELLQEATEAGDAEMERECQQDVERITHAQDTMEQRIMMAVLPRDEDDYESDAIVEIRAGTGGDEAALFAAELMETFLQSAKAVKWRVDIMSCSKTDLGGIKEATLHVSGRSTEIMALDDGDDEAIGPYGFFRFESGVHRVQRVPVNDTRIHTSACSVGVLPSLPEANTGALLPTSELKIETMRASGAGGQHVNTTDSAVRITHIPTGLTASIQDERSQHKNKAKALKLIAARVRQHVQQQEDQARGAERSSLMGGGDRSERIRTYNFPQDRVTDHRCKHSTHGLEKLLQGGIDGGLVATFFPVMRQKYKEELMKELESDQSN</sequence>
<evidence type="ECO:0000256" key="4">
    <source>
        <dbReference type="SAM" id="Coils"/>
    </source>
</evidence>
<dbReference type="Proteomes" id="UP001153069">
    <property type="component" value="Unassembled WGS sequence"/>
</dbReference>
<dbReference type="FunFam" id="3.30.160.20:FF:000004">
    <property type="entry name" value="Peptide chain release factor 1"/>
    <property type="match status" value="1"/>
</dbReference>
<dbReference type="SUPFAM" id="SSF75620">
    <property type="entry name" value="Release factor"/>
    <property type="match status" value="1"/>
</dbReference>
<feature type="domain" description="Prokaryotic-type class I peptide chain release factors" evidence="6">
    <location>
        <begin position="260"/>
        <end position="276"/>
    </location>
</feature>
<dbReference type="InterPro" id="IPR050057">
    <property type="entry name" value="Prokaryotic/Mito_RF"/>
</dbReference>
<proteinExistence type="inferred from homology"/>
<evidence type="ECO:0000256" key="2">
    <source>
        <dbReference type="ARBA" id="ARBA00022481"/>
    </source>
</evidence>
<dbReference type="PROSITE" id="PS00745">
    <property type="entry name" value="RF_PROK_I"/>
    <property type="match status" value="1"/>
</dbReference>
<comment type="similarity">
    <text evidence="1">Belongs to the prokaryotic/mitochondrial release factor family.</text>
</comment>
<evidence type="ECO:0000256" key="3">
    <source>
        <dbReference type="ARBA" id="ARBA00022917"/>
    </source>
</evidence>
<evidence type="ECO:0000256" key="5">
    <source>
        <dbReference type="SAM" id="MobiDB-lite"/>
    </source>
</evidence>
<dbReference type="InterPro" id="IPR045853">
    <property type="entry name" value="Pep_chain_release_fac_I_sf"/>
</dbReference>
<evidence type="ECO:0000256" key="1">
    <source>
        <dbReference type="ARBA" id="ARBA00010835"/>
    </source>
</evidence>
<keyword evidence="8" id="KW-1185">Reference proteome</keyword>
<keyword evidence="2" id="KW-0488">Methylation</keyword>
<feature type="region of interest" description="Disordered" evidence="5">
    <location>
        <begin position="314"/>
        <end position="341"/>
    </location>
</feature>
<dbReference type="PANTHER" id="PTHR43804">
    <property type="entry name" value="LD18447P"/>
    <property type="match status" value="1"/>
</dbReference>
<dbReference type="PANTHER" id="PTHR43804:SF7">
    <property type="entry name" value="LD18447P"/>
    <property type="match status" value="1"/>
</dbReference>
<dbReference type="OrthoDB" id="2019491at2759"/>
<evidence type="ECO:0000259" key="6">
    <source>
        <dbReference type="PROSITE" id="PS00745"/>
    </source>
</evidence>
<dbReference type="Pfam" id="PF00472">
    <property type="entry name" value="RF-1"/>
    <property type="match status" value="1"/>
</dbReference>
<dbReference type="InterPro" id="IPR005139">
    <property type="entry name" value="PCRF"/>
</dbReference>
<dbReference type="InterPro" id="IPR000352">
    <property type="entry name" value="Pep_chain_release_fac_I"/>
</dbReference>
<dbReference type="Gene3D" id="6.10.140.1950">
    <property type="match status" value="1"/>
</dbReference>
<dbReference type="GO" id="GO:0003747">
    <property type="term" value="F:translation release factor activity"/>
    <property type="evidence" value="ECO:0007669"/>
    <property type="project" value="InterPro"/>
</dbReference>
<dbReference type="Gene3D" id="3.30.70.1660">
    <property type="match status" value="1"/>
</dbReference>
<keyword evidence="3" id="KW-0648">Protein biosynthesis</keyword>
<gene>
    <name evidence="7" type="ORF">SEMRO_2121_G315450.1</name>
</gene>
<dbReference type="SMART" id="SM00937">
    <property type="entry name" value="PCRF"/>
    <property type="match status" value="1"/>
</dbReference>
<dbReference type="AlphaFoldDB" id="A0A9N8ETQ7"/>
<feature type="coiled-coil region" evidence="4">
    <location>
        <begin position="59"/>
        <end position="86"/>
    </location>
</feature>
<dbReference type="EMBL" id="CAICTM010002119">
    <property type="protein sequence ID" value="CAB9527992.1"/>
    <property type="molecule type" value="Genomic_DNA"/>
</dbReference>
<organism evidence="7 8">
    <name type="scientific">Seminavis robusta</name>
    <dbReference type="NCBI Taxonomy" id="568900"/>
    <lineage>
        <taxon>Eukaryota</taxon>
        <taxon>Sar</taxon>
        <taxon>Stramenopiles</taxon>
        <taxon>Ochrophyta</taxon>
        <taxon>Bacillariophyta</taxon>
        <taxon>Bacillariophyceae</taxon>
        <taxon>Bacillariophycidae</taxon>
        <taxon>Naviculales</taxon>
        <taxon>Naviculaceae</taxon>
        <taxon>Seminavis</taxon>
    </lineage>
</organism>
<evidence type="ECO:0000313" key="8">
    <source>
        <dbReference type="Proteomes" id="UP001153069"/>
    </source>
</evidence>